<name>A0A838ZGM5_9FLAO</name>
<sequence length="67" mass="7122">MKISPSILVGLIIIILGLVLVIAGAVLKINQYSDGWITGNNLIIIGMAVELIGIFIAVSLFTKSLKK</sequence>
<evidence type="ECO:0000256" key="1">
    <source>
        <dbReference type="SAM" id="Phobius"/>
    </source>
</evidence>
<proteinExistence type="predicted"/>
<feature type="transmembrane region" description="Helical" evidence="1">
    <location>
        <begin position="7"/>
        <end position="29"/>
    </location>
</feature>
<accession>A0A838ZGM5</accession>
<evidence type="ECO:0000313" key="2">
    <source>
        <dbReference type="EMBL" id="MBA5628851.1"/>
    </source>
</evidence>
<gene>
    <name evidence="2" type="ORF">HU137_03590</name>
</gene>
<comment type="caution">
    <text evidence="2">The sequence shown here is derived from an EMBL/GenBank/DDBJ whole genome shotgun (WGS) entry which is preliminary data.</text>
</comment>
<keyword evidence="1" id="KW-0812">Transmembrane</keyword>
<evidence type="ECO:0000313" key="3">
    <source>
        <dbReference type="Proteomes" id="UP000552241"/>
    </source>
</evidence>
<dbReference type="RefSeq" id="WP_182042432.1">
    <property type="nucleotide sequence ID" value="NZ_JACDZE010000001.1"/>
</dbReference>
<feature type="transmembrane region" description="Helical" evidence="1">
    <location>
        <begin position="41"/>
        <end position="61"/>
    </location>
</feature>
<keyword evidence="1" id="KW-1133">Transmembrane helix</keyword>
<keyword evidence="1" id="KW-0472">Membrane</keyword>
<dbReference type="EMBL" id="JACDZE010000001">
    <property type="protein sequence ID" value="MBA5628851.1"/>
    <property type="molecule type" value="Genomic_DNA"/>
</dbReference>
<organism evidence="2 3">
    <name type="scientific">Moheibacter lacus</name>
    <dbReference type="NCBI Taxonomy" id="2745851"/>
    <lineage>
        <taxon>Bacteria</taxon>
        <taxon>Pseudomonadati</taxon>
        <taxon>Bacteroidota</taxon>
        <taxon>Flavobacteriia</taxon>
        <taxon>Flavobacteriales</taxon>
        <taxon>Weeksellaceae</taxon>
        <taxon>Moheibacter</taxon>
    </lineage>
</organism>
<dbReference type="Proteomes" id="UP000552241">
    <property type="component" value="Unassembled WGS sequence"/>
</dbReference>
<dbReference type="AlphaFoldDB" id="A0A838ZGM5"/>
<protein>
    <submittedName>
        <fullName evidence="2">Uncharacterized protein</fullName>
    </submittedName>
</protein>
<keyword evidence="3" id="KW-1185">Reference proteome</keyword>
<reference evidence="2 3" key="1">
    <citation type="submission" date="2020-07" db="EMBL/GenBank/DDBJ databases">
        <title>Moheibacter lacus sp. nov., a member of the family Flavobacteriaceae isolated from freshwater lake sediment.</title>
        <authorList>
            <person name="Liu Y."/>
        </authorList>
    </citation>
    <scope>NUCLEOTIDE SEQUENCE [LARGE SCALE GENOMIC DNA]</scope>
    <source>
        <strain evidence="2 3">BDHS18</strain>
    </source>
</reference>